<reference evidence="1" key="1">
    <citation type="submission" date="2022-10" db="EMBL/GenBank/DDBJ databases">
        <title>Genome Sequence of Xylaria curta.</title>
        <authorList>
            <person name="Buettner E."/>
        </authorList>
    </citation>
    <scope>NUCLEOTIDE SEQUENCE</scope>
    <source>
        <strain evidence="1">Babe10</strain>
    </source>
</reference>
<keyword evidence="2" id="KW-1185">Reference proteome</keyword>
<dbReference type="EMBL" id="JAPDGR010002646">
    <property type="protein sequence ID" value="KAJ2974828.1"/>
    <property type="molecule type" value="Genomic_DNA"/>
</dbReference>
<sequence length="294" mass="32079">MKTTAAIVAAISVAHAAAPDKSFNVPTLQVGYAKSCRGADTLTVSSTPKALTWRFSDFGSAYPEAYPGSTVAFCVMVNEIGSTPTGWRFAVDSLEMSGSGKLTGGAQLDQLGTSLGFNVAYVTNPGARVDELIWALRYGGWGDYNVHNTTLNADGKDLDGTFNVKVPSQTDIWSPCWPEDVNRDRFQLQFTHQTYFYMGQTPNATNPRGKIDDNFQVAINLKWEKCDPAPNRAAVKKPNKFASQLQYPGLVTKTARDVARYVIDNLSNRLASQPFPEIVFVHDYTVGVAVSARC</sequence>
<organism evidence="1 2">
    <name type="scientific">Xylaria curta</name>
    <dbReference type="NCBI Taxonomy" id="42375"/>
    <lineage>
        <taxon>Eukaryota</taxon>
        <taxon>Fungi</taxon>
        <taxon>Dikarya</taxon>
        <taxon>Ascomycota</taxon>
        <taxon>Pezizomycotina</taxon>
        <taxon>Sordariomycetes</taxon>
        <taxon>Xylariomycetidae</taxon>
        <taxon>Xylariales</taxon>
        <taxon>Xylariaceae</taxon>
        <taxon>Xylaria</taxon>
    </lineage>
</organism>
<name>A0ACC1N7R2_9PEZI</name>
<evidence type="ECO:0000313" key="1">
    <source>
        <dbReference type="EMBL" id="KAJ2974828.1"/>
    </source>
</evidence>
<comment type="caution">
    <text evidence="1">The sequence shown here is derived from an EMBL/GenBank/DDBJ whole genome shotgun (WGS) entry which is preliminary data.</text>
</comment>
<dbReference type="Proteomes" id="UP001143856">
    <property type="component" value="Unassembled WGS sequence"/>
</dbReference>
<accession>A0ACC1N7R2</accession>
<gene>
    <name evidence="1" type="ORF">NUW58_g8533</name>
</gene>
<protein>
    <submittedName>
        <fullName evidence="1">Uncharacterized protein</fullName>
    </submittedName>
</protein>
<evidence type="ECO:0000313" key="2">
    <source>
        <dbReference type="Proteomes" id="UP001143856"/>
    </source>
</evidence>
<proteinExistence type="predicted"/>